<name>A0ABV0JVS9_9CYAN</name>
<dbReference type="Gene3D" id="1.10.1220.10">
    <property type="entry name" value="Met repressor-like"/>
    <property type="match status" value="1"/>
</dbReference>
<evidence type="ECO:0000313" key="2">
    <source>
        <dbReference type="Proteomes" id="UP001442494"/>
    </source>
</evidence>
<dbReference type="EMBL" id="JAMPKK010000077">
    <property type="protein sequence ID" value="MEP0867570.1"/>
    <property type="molecule type" value="Genomic_DNA"/>
</dbReference>
<dbReference type="RefSeq" id="WP_190421151.1">
    <property type="nucleotide sequence ID" value="NZ_JAMPKK010000077.1"/>
</dbReference>
<comment type="caution">
    <text evidence="1">The sequence shown here is derived from an EMBL/GenBank/DDBJ whole genome shotgun (WGS) entry which is preliminary data.</text>
</comment>
<gene>
    <name evidence="1" type="ORF">NDI37_24285</name>
</gene>
<dbReference type="Proteomes" id="UP001442494">
    <property type="component" value="Unassembled WGS sequence"/>
</dbReference>
<proteinExistence type="predicted"/>
<reference evidence="1 2" key="1">
    <citation type="submission" date="2022-04" db="EMBL/GenBank/DDBJ databases">
        <title>Positive selection, recombination, and allopatry shape intraspecific diversity of widespread and dominant cyanobacteria.</title>
        <authorList>
            <person name="Wei J."/>
            <person name="Shu W."/>
            <person name="Hu C."/>
        </authorList>
    </citation>
    <scope>NUCLEOTIDE SEQUENCE [LARGE SCALE GENOMIC DNA]</scope>
    <source>
        <strain evidence="1 2">GB2-A5</strain>
    </source>
</reference>
<dbReference type="InterPro" id="IPR013321">
    <property type="entry name" value="Arc_rbn_hlx_hlx"/>
</dbReference>
<organism evidence="1 2">
    <name type="scientific">Funiculus sociatus GB2-A5</name>
    <dbReference type="NCBI Taxonomy" id="2933946"/>
    <lineage>
        <taxon>Bacteria</taxon>
        <taxon>Bacillati</taxon>
        <taxon>Cyanobacteriota</taxon>
        <taxon>Cyanophyceae</taxon>
        <taxon>Coleofasciculales</taxon>
        <taxon>Coleofasciculaceae</taxon>
        <taxon>Funiculus</taxon>
    </lineage>
</organism>
<evidence type="ECO:0000313" key="1">
    <source>
        <dbReference type="EMBL" id="MEP0867570.1"/>
    </source>
</evidence>
<sequence length="170" mass="18918">MKPETPVYSLFVVDKRKSTNYQELRGFVPKTLSLKFKGICKSLGQDINVGLEEAIANWIEKQQHQEDSSQSESSGVVAASTAPLAVPTIASLIDETLSNRDWALGKLAADAEMPVERIKELLGGDRASDAELQKLAERLVKPNGEAWEEEELVDIRLAEDLKRRRQKRSG</sequence>
<accession>A0ABV0JVS9</accession>
<protein>
    <submittedName>
        <fullName evidence="1">Uncharacterized protein</fullName>
    </submittedName>
</protein>
<keyword evidence="2" id="KW-1185">Reference proteome</keyword>